<comment type="similarity">
    <text evidence="1 4">Belongs to the short-chain dehydrogenases/reductases (SDR) family.</text>
</comment>
<keyword evidence="2" id="KW-0521">NADP</keyword>
<keyword evidence="3" id="KW-0560">Oxidoreductase</keyword>
<evidence type="ECO:0000256" key="2">
    <source>
        <dbReference type="ARBA" id="ARBA00022857"/>
    </source>
</evidence>
<dbReference type="Gene3D" id="3.40.50.720">
    <property type="entry name" value="NAD(P)-binding Rossmann-like Domain"/>
    <property type="match status" value="1"/>
</dbReference>
<gene>
    <name evidence="5" type="ORF">JR316_005106</name>
</gene>
<dbReference type="EMBL" id="JAFIQS010000004">
    <property type="protein sequence ID" value="KAG5170715.1"/>
    <property type="molecule type" value="Genomic_DNA"/>
</dbReference>
<dbReference type="GO" id="GO:0016491">
    <property type="term" value="F:oxidoreductase activity"/>
    <property type="evidence" value="ECO:0007669"/>
    <property type="project" value="UniProtKB-KW"/>
</dbReference>
<dbReference type="InterPro" id="IPR036291">
    <property type="entry name" value="NAD(P)-bd_dom_sf"/>
</dbReference>
<sequence length="245" mass="26530">MAETKVILVTGSNTGIGFELVRLLAEKGHIVYIGARNEIAGRGAQQTLNADGLTNVKFVLIDVNNHETVKHAGDEIERTEGRLDVLVNNAAISKFEDNQHPSSISESTLREVMETNFFGLVLTTTVFVPLMRKSSAPVILNVSSALGSNTVQSHTAARLGRPVVAYRASKAAVNAYTIALSQELQSEGFRVNTITPGLVSSKINDFAEEGKSLKEGALSLLPFTLLDKDGPTGKFFDWEGKEMPW</sequence>
<dbReference type="Pfam" id="PF00106">
    <property type="entry name" value="adh_short"/>
    <property type="match status" value="1"/>
</dbReference>
<dbReference type="InterPro" id="IPR002347">
    <property type="entry name" value="SDR_fam"/>
</dbReference>
<protein>
    <submittedName>
        <fullName evidence="5">Uncharacterized protein</fullName>
    </submittedName>
</protein>
<name>A0A8H7Y409_PSICU</name>
<dbReference type="SUPFAM" id="SSF51735">
    <property type="entry name" value="NAD(P)-binding Rossmann-fold domains"/>
    <property type="match status" value="1"/>
</dbReference>
<reference evidence="5" key="1">
    <citation type="submission" date="2021-02" db="EMBL/GenBank/DDBJ databases">
        <title>Psilocybe cubensis genome.</title>
        <authorList>
            <person name="Mckernan K.J."/>
            <person name="Crawford S."/>
            <person name="Trippe A."/>
            <person name="Kane L.T."/>
            <person name="Mclaughlin S."/>
        </authorList>
    </citation>
    <scope>NUCLEOTIDE SEQUENCE [LARGE SCALE GENOMIC DNA]</scope>
    <source>
        <strain evidence="5">MGC-MH-2018</strain>
    </source>
</reference>
<dbReference type="PRINTS" id="PR00080">
    <property type="entry name" value="SDRFAMILY"/>
</dbReference>
<dbReference type="PANTHER" id="PTHR43490">
    <property type="entry name" value="(+)-NEOMENTHOL DEHYDROGENASE"/>
    <property type="match status" value="1"/>
</dbReference>
<dbReference type="OrthoDB" id="1933717at2759"/>
<dbReference type="PANTHER" id="PTHR43490:SF99">
    <property type="entry name" value="SHORT-CHAIN DEHYDROGENASE_REDUCTASE"/>
    <property type="match status" value="1"/>
</dbReference>
<proteinExistence type="inferred from homology"/>
<comment type="caution">
    <text evidence="5">The sequence shown here is derived from an EMBL/GenBank/DDBJ whole genome shotgun (WGS) entry which is preliminary data.</text>
</comment>
<accession>A0A8H7Y409</accession>
<evidence type="ECO:0000256" key="1">
    <source>
        <dbReference type="ARBA" id="ARBA00006484"/>
    </source>
</evidence>
<dbReference type="AlphaFoldDB" id="A0A8H7Y409"/>
<evidence type="ECO:0000313" key="5">
    <source>
        <dbReference type="EMBL" id="KAG5170715.1"/>
    </source>
</evidence>
<evidence type="ECO:0000256" key="4">
    <source>
        <dbReference type="RuleBase" id="RU000363"/>
    </source>
</evidence>
<evidence type="ECO:0000256" key="3">
    <source>
        <dbReference type="ARBA" id="ARBA00023002"/>
    </source>
</evidence>
<organism evidence="5">
    <name type="scientific">Psilocybe cubensis</name>
    <name type="common">Psychedelic mushroom</name>
    <name type="synonym">Stropharia cubensis</name>
    <dbReference type="NCBI Taxonomy" id="181762"/>
    <lineage>
        <taxon>Eukaryota</taxon>
        <taxon>Fungi</taxon>
        <taxon>Dikarya</taxon>
        <taxon>Basidiomycota</taxon>
        <taxon>Agaricomycotina</taxon>
        <taxon>Agaricomycetes</taxon>
        <taxon>Agaricomycetidae</taxon>
        <taxon>Agaricales</taxon>
        <taxon>Agaricineae</taxon>
        <taxon>Strophariaceae</taxon>
        <taxon>Psilocybe</taxon>
    </lineage>
</organism>
<dbReference type="PRINTS" id="PR00081">
    <property type="entry name" value="GDHRDH"/>
</dbReference>